<evidence type="ECO:0000313" key="1">
    <source>
        <dbReference type="Proteomes" id="UP000095286"/>
    </source>
</evidence>
<reference evidence="2" key="1">
    <citation type="submission" date="2016-11" db="UniProtKB">
        <authorList>
            <consortium name="WormBaseParasite"/>
        </authorList>
    </citation>
    <scope>IDENTIFICATION</scope>
    <source>
        <strain evidence="2">KR3021</strain>
    </source>
</reference>
<evidence type="ECO:0000313" key="2">
    <source>
        <dbReference type="WBParaSite" id="RSKR_0000752200.1"/>
    </source>
</evidence>
<sequence>MDASKKKTNDKVRAGKVQKNKDKKEQMITVKKLADIVGSNDDSSELEVVQMIKIVQMRFMFLNIFLLYFTSFLNGQINFGTLNLGKNPHTGDFEFGLNQFANILGFGGDNGMRLNAGKGRFGLQGGNGGLVGNERIGTNSGIGIDPNSGFNMGSLLNFGNQPSNPGANQLNAFLSNVGSFFKKLAPPAIGLPPPMVSPAPFALGVTPKSASISPELQKKFEKEDYEDRGGKENSSETEIKEGGESFATLVPSVDVITSTSGAESGVEEVDYESSVTDSIDSADKISSSIDIIAETTTQQPITTISSAPSSVDKDLIDSASSIDGTSKTANKQERVPVRGKKRRGPPPPDSLVFIDDKDGSLRRKLAK</sequence>
<dbReference type="WBParaSite" id="RSKR_0000752200.1">
    <property type="protein sequence ID" value="RSKR_0000752200.1"/>
    <property type="gene ID" value="RSKR_0000752200"/>
</dbReference>
<dbReference type="Proteomes" id="UP000095286">
    <property type="component" value="Unplaced"/>
</dbReference>
<protein>
    <submittedName>
        <fullName evidence="2">Uncharacterized protein</fullName>
    </submittedName>
</protein>
<proteinExistence type="predicted"/>
<organism evidence="1 2">
    <name type="scientific">Rhabditophanes sp. KR3021</name>
    <dbReference type="NCBI Taxonomy" id="114890"/>
    <lineage>
        <taxon>Eukaryota</taxon>
        <taxon>Metazoa</taxon>
        <taxon>Ecdysozoa</taxon>
        <taxon>Nematoda</taxon>
        <taxon>Chromadorea</taxon>
        <taxon>Rhabditida</taxon>
        <taxon>Tylenchina</taxon>
        <taxon>Panagrolaimomorpha</taxon>
        <taxon>Strongyloidoidea</taxon>
        <taxon>Alloionematidae</taxon>
        <taxon>Rhabditophanes</taxon>
    </lineage>
</organism>
<accession>A0AC35U3A9</accession>
<name>A0AC35U3A9_9BILA</name>